<reference evidence="1" key="1">
    <citation type="submission" date="2022-02" db="EMBL/GenBank/DDBJ databases">
        <title>Plant Genome Project.</title>
        <authorList>
            <person name="Zhang R.-G."/>
        </authorList>
    </citation>
    <scope>NUCLEOTIDE SEQUENCE</scope>
    <source>
        <strain evidence="1">AT1</strain>
    </source>
</reference>
<organism evidence="1 2">
    <name type="scientific">Rhododendron molle</name>
    <name type="common">Chinese azalea</name>
    <name type="synonym">Azalea mollis</name>
    <dbReference type="NCBI Taxonomy" id="49168"/>
    <lineage>
        <taxon>Eukaryota</taxon>
        <taxon>Viridiplantae</taxon>
        <taxon>Streptophyta</taxon>
        <taxon>Embryophyta</taxon>
        <taxon>Tracheophyta</taxon>
        <taxon>Spermatophyta</taxon>
        <taxon>Magnoliopsida</taxon>
        <taxon>eudicotyledons</taxon>
        <taxon>Gunneridae</taxon>
        <taxon>Pentapetalae</taxon>
        <taxon>asterids</taxon>
        <taxon>Ericales</taxon>
        <taxon>Ericaceae</taxon>
        <taxon>Ericoideae</taxon>
        <taxon>Rhodoreae</taxon>
        <taxon>Rhododendron</taxon>
    </lineage>
</organism>
<accession>A0ACC0LPK4</accession>
<sequence length="123" mass="13787">MKAMHADIALCCLSLCLKHDRVRQRDIYDFGAASRSLELYKNLPSRVRQLVAEASFGKFIWTLSLVRVDHAVLVALAERWLDTTNTFHLPPGEMAVTPANFVAIIGLRVRGEPIPFDSGIHND</sequence>
<gene>
    <name evidence="1" type="ORF">RHMOL_Rhmol11G0026300</name>
</gene>
<comment type="caution">
    <text evidence="1">The sequence shown here is derived from an EMBL/GenBank/DDBJ whole genome shotgun (WGS) entry which is preliminary data.</text>
</comment>
<dbReference type="EMBL" id="CM046398">
    <property type="protein sequence ID" value="KAI8530068.1"/>
    <property type="molecule type" value="Genomic_DNA"/>
</dbReference>
<protein>
    <submittedName>
        <fullName evidence="1">Uncharacterized protein</fullName>
    </submittedName>
</protein>
<evidence type="ECO:0000313" key="2">
    <source>
        <dbReference type="Proteomes" id="UP001062846"/>
    </source>
</evidence>
<keyword evidence="2" id="KW-1185">Reference proteome</keyword>
<evidence type="ECO:0000313" key="1">
    <source>
        <dbReference type="EMBL" id="KAI8530068.1"/>
    </source>
</evidence>
<dbReference type="Proteomes" id="UP001062846">
    <property type="component" value="Chromosome 11"/>
</dbReference>
<proteinExistence type="predicted"/>
<name>A0ACC0LPK4_RHOML</name>